<feature type="transmembrane region" description="Helical" evidence="1">
    <location>
        <begin position="215"/>
        <end position="235"/>
    </location>
</feature>
<name>G8XU47_SCMVC</name>
<organism evidence="2 3">
    <name type="scientific">Simian cytomegalovirus (strain Colburn)</name>
    <dbReference type="NCBI Taxonomy" id="50292"/>
    <lineage>
        <taxon>Viruses</taxon>
        <taxon>Duplodnaviria</taxon>
        <taxon>Heunggongvirae</taxon>
        <taxon>Peploviricota</taxon>
        <taxon>Herviviricetes</taxon>
        <taxon>Herpesvirales</taxon>
        <taxon>Orthoherpesviridae</taxon>
        <taxon>Betaherpesvirinae</taxon>
        <taxon>Cytomegalovirus</taxon>
        <taxon>Cytomegalovirus cercopithecinebeta5</taxon>
    </lineage>
</organism>
<keyword evidence="1" id="KW-0472">Membrane</keyword>
<dbReference type="Proteomes" id="UP000113346">
    <property type="component" value="Segment"/>
</dbReference>
<sequence>MPRYLLLCSLAASVFWKLSSSSHDCEDDYFIMPKMNARKSMLYRVPVPKVPIIPRVYTELKTTCEVRNDQLHTSGVVIGNFTDIAWLHVTIVNSEFEDWTFVISTDSQHHPIIMDHKKYMHGTSLVSLAAKATFYNRLGITKNVRVEDKRVFNYNFKLPVRSNVQRVTMHIEPETEPFFIRCEPTYGLNYNPKIWMHWFLETFCTFGKNRLKDSVFIVTTWVLTYVAWLMCIQAYRSMSMDYMAYRKTQMAMYQSRSRHTDHKDTETTYDIGVAKTSTNTETQPQRRLNCRNDIGQAFS</sequence>
<keyword evidence="1" id="KW-1133">Transmembrane helix</keyword>
<accession>G8XU47</accession>
<evidence type="ECO:0000313" key="3">
    <source>
        <dbReference type="Proteomes" id="UP000113346"/>
    </source>
</evidence>
<reference evidence="2" key="1">
    <citation type="submission" date="2011-12" db="EMBL/GenBank/DDBJ databases">
        <title>Comparative genomics of primate cytomegaloviruses.</title>
        <authorList>
            <person name="Davison A.J."/>
            <person name="Holton M."/>
            <person name="Dolan A."/>
            <person name="Dargan D.J."/>
            <person name="Gatherer D."/>
            <person name="Hayward G.S."/>
        </authorList>
    </citation>
    <scope>NUCLEOTIDE SEQUENCE [LARGE SCALE GENOMIC DNA]</scope>
    <source>
        <strain evidence="2">Colburn</strain>
    </source>
</reference>
<protein>
    <submittedName>
        <fullName evidence="2">Membrane glycoprotein US6A</fullName>
    </submittedName>
</protein>
<dbReference type="EMBL" id="FJ483969">
    <property type="protein sequence ID" value="AEV80687.1"/>
    <property type="molecule type" value="Genomic_DNA"/>
</dbReference>
<evidence type="ECO:0000256" key="1">
    <source>
        <dbReference type="SAM" id="Phobius"/>
    </source>
</evidence>
<keyword evidence="1" id="KW-0812">Transmembrane</keyword>
<proteinExistence type="predicted"/>
<evidence type="ECO:0000313" key="2">
    <source>
        <dbReference type="EMBL" id="AEV80687.1"/>
    </source>
</evidence>
<organismHost>
    <name type="scientific">Macaca</name>
    <name type="common">macaques</name>
    <dbReference type="NCBI Taxonomy" id="9539"/>
</organismHost>
<gene>
    <name evidence="2" type="primary">US6A</name>
</gene>